<name>A0ABR0SFU5_9HYPO</name>
<feature type="signal peptide" evidence="3">
    <location>
        <begin position="1"/>
        <end position="21"/>
    </location>
</feature>
<feature type="transmembrane region" description="Helical" evidence="2">
    <location>
        <begin position="148"/>
        <end position="166"/>
    </location>
</feature>
<feature type="chain" id="PRO_5046811621" evidence="3">
    <location>
        <begin position="22"/>
        <end position="210"/>
    </location>
</feature>
<evidence type="ECO:0000256" key="3">
    <source>
        <dbReference type="SAM" id="SignalP"/>
    </source>
</evidence>
<gene>
    <name evidence="4" type="ORF">PT974_09324</name>
</gene>
<sequence length="210" mass="22812">MASRIVSLLLLGLCLTASVTAAPTNTESSLVFSALLAERSVSITKTSNELSILPRIARVFRFDKTTSLPAKKNQAPTYFLDASLGLLEASVDTQSVPVFSGNKDKRVIVDTNGDLLTVTYGGNKFVPVWARPWTSAGFRGALRFSQGLAMFILGSSLAVALVCSYWRSLCPKQDQSEFRDLEIAELGRASEDSIDSVDESNIKPEEEPLM</sequence>
<keyword evidence="2" id="KW-0472">Membrane</keyword>
<evidence type="ECO:0000313" key="5">
    <source>
        <dbReference type="Proteomes" id="UP001338125"/>
    </source>
</evidence>
<evidence type="ECO:0000256" key="1">
    <source>
        <dbReference type="SAM" id="MobiDB-lite"/>
    </source>
</evidence>
<evidence type="ECO:0000256" key="2">
    <source>
        <dbReference type="SAM" id="Phobius"/>
    </source>
</evidence>
<keyword evidence="2" id="KW-0812">Transmembrane</keyword>
<keyword evidence="3" id="KW-0732">Signal</keyword>
<feature type="region of interest" description="Disordered" evidence="1">
    <location>
        <begin position="190"/>
        <end position="210"/>
    </location>
</feature>
<comment type="caution">
    <text evidence="4">The sequence shown here is derived from an EMBL/GenBank/DDBJ whole genome shotgun (WGS) entry which is preliminary data.</text>
</comment>
<protein>
    <submittedName>
        <fullName evidence="4">Uncharacterized protein</fullName>
    </submittedName>
</protein>
<proteinExistence type="predicted"/>
<keyword evidence="2" id="KW-1133">Transmembrane helix</keyword>
<accession>A0ABR0SFU5</accession>
<feature type="compositionally biased region" description="Basic and acidic residues" evidence="1">
    <location>
        <begin position="200"/>
        <end position="210"/>
    </location>
</feature>
<organism evidence="4 5">
    <name type="scientific">Cladobotryum mycophilum</name>
    <dbReference type="NCBI Taxonomy" id="491253"/>
    <lineage>
        <taxon>Eukaryota</taxon>
        <taxon>Fungi</taxon>
        <taxon>Dikarya</taxon>
        <taxon>Ascomycota</taxon>
        <taxon>Pezizomycotina</taxon>
        <taxon>Sordariomycetes</taxon>
        <taxon>Hypocreomycetidae</taxon>
        <taxon>Hypocreales</taxon>
        <taxon>Hypocreaceae</taxon>
        <taxon>Cladobotryum</taxon>
    </lineage>
</organism>
<keyword evidence="5" id="KW-1185">Reference proteome</keyword>
<reference evidence="4 5" key="1">
    <citation type="submission" date="2024-01" db="EMBL/GenBank/DDBJ databases">
        <title>Complete genome of Cladobotryum mycophilum ATHUM6906.</title>
        <authorList>
            <person name="Christinaki A.C."/>
            <person name="Myridakis A.I."/>
            <person name="Kouvelis V.N."/>
        </authorList>
    </citation>
    <scope>NUCLEOTIDE SEQUENCE [LARGE SCALE GENOMIC DNA]</scope>
    <source>
        <strain evidence="4 5">ATHUM6906</strain>
    </source>
</reference>
<evidence type="ECO:0000313" key="4">
    <source>
        <dbReference type="EMBL" id="KAK5991048.1"/>
    </source>
</evidence>
<dbReference type="EMBL" id="JAVFKD010000014">
    <property type="protein sequence ID" value="KAK5991048.1"/>
    <property type="molecule type" value="Genomic_DNA"/>
</dbReference>
<dbReference type="Proteomes" id="UP001338125">
    <property type="component" value="Unassembled WGS sequence"/>
</dbReference>